<dbReference type="Pfam" id="PF20629">
    <property type="entry name" value="GD_AH_C"/>
    <property type="match status" value="1"/>
</dbReference>
<accession>A0A9D1S6L9</accession>
<dbReference type="InterPro" id="IPR013974">
    <property type="entry name" value="SAF"/>
</dbReference>
<dbReference type="AlphaFoldDB" id="A0A9D1S6L9"/>
<sequence>MKRLHNMKIHERDNVEVNLENGHKYAIRDIKNGESVIKYGFPIGHATCDIKAGEHVHTHNLKTNLQGQLTYRYTPDFQPLAPEEPRTFMGYVRPDGNVGIRNDIWIINTAGCVNKTAEQLARRTGAKCFPHPFGCSQMGDDQHTTQLILRGLVNHPNAGGVLVLGLGCENNNINVFKTVLGEYDPARVRFLNTQDVADEIEEGVRLIAELRQYADTFRRTPVPVSKLKVGLKCGGSDALSGITANPLVGRAAERLAAQGACCALTEVPEMFGAEHLLMQRCVDEAVFDKTVWLVNNFKAYYERHNQVVYENPSPGNKAGGITTLEEKSLGCVQKGGLVPVVDVLDYGDTIQKPGLSLLNGPGNDIVAVTNLAAAGAHMVLFTTGRGTPLGGPVPTMKISTNHALFEKKPGWIDFDASPVLEGCDLTDALLDEILAVAEGKNTKNELNGYSEISIFKDGVTL</sequence>
<evidence type="ECO:0000256" key="2">
    <source>
        <dbReference type="ARBA" id="ARBA00023239"/>
    </source>
</evidence>
<dbReference type="GO" id="GO:0019698">
    <property type="term" value="P:D-galacturonate catabolic process"/>
    <property type="evidence" value="ECO:0007669"/>
    <property type="project" value="TreeGrafter"/>
</dbReference>
<reference evidence="6" key="2">
    <citation type="journal article" date="2021" name="PeerJ">
        <title>Extensive microbial diversity within the chicken gut microbiome revealed by metagenomics and culture.</title>
        <authorList>
            <person name="Gilroy R."/>
            <person name="Ravi A."/>
            <person name="Getino M."/>
            <person name="Pursley I."/>
            <person name="Horton D.L."/>
            <person name="Alikhan N.F."/>
            <person name="Baker D."/>
            <person name="Gharbi K."/>
            <person name="Hall N."/>
            <person name="Watson M."/>
            <person name="Adriaenssens E.M."/>
            <person name="Foster-Nyarko E."/>
            <person name="Jarju S."/>
            <person name="Secka A."/>
            <person name="Antonio M."/>
            <person name="Oren A."/>
            <person name="Chaudhuri R.R."/>
            <person name="La Ragione R."/>
            <person name="Hildebrand F."/>
            <person name="Pallen M.J."/>
        </authorList>
    </citation>
    <scope>NUCLEOTIDE SEQUENCE</scope>
    <source>
        <strain evidence="6">ChiSjej4B22-9803</strain>
    </source>
</reference>
<evidence type="ECO:0000259" key="3">
    <source>
        <dbReference type="Pfam" id="PF04295"/>
    </source>
</evidence>
<protein>
    <submittedName>
        <fullName evidence="6">Altronate dehydratase</fullName>
    </submittedName>
</protein>
<dbReference type="InterPro" id="IPR048332">
    <property type="entry name" value="GD_AH_C"/>
</dbReference>
<dbReference type="InterPro" id="IPR007392">
    <property type="entry name" value="GD_AH_second"/>
</dbReference>
<dbReference type="Gene3D" id="2.30.130.110">
    <property type="match status" value="1"/>
</dbReference>
<organism evidence="6 7">
    <name type="scientific">Candidatus Avimonoglobus intestinipullorum</name>
    <dbReference type="NCBI Taxonomy" id="2840699"/>
    <lineage>
        <taxon>Bacteria</taxon>
        <taxon>Bacillati</taxon>
        <taxon>Bacillota</taxon>
        <taxon>Clostridia</taxon>
        <taxon>Eubacteriales</taxon>
        <taxon>Candidatus Avimonoglobus</taxon>
    </lineage>
</organism>
<dbReference type="PANTHER" id="PTHR30536:SF5">
    <property type="entry name" value="ALTRONATE DEHYDRATASE"/>
    <property type="match status" value="1"/>
</dbReference>
<dbReference type="Pfam" id="PF04295">
    <property type="entry name" value="GD_AH_second"/>
    <property type="match status" value="1"/>
</dbReference>
<feature type="domain" description="D-galactarate/Altronate dehydratase C-terminal" evidence="5">
    <location>
        <begin position="224"/>
        <end position="459"/>
    </location>
</feature>
<reference evidence="6" key="1">
    <citation type="submission" date="2020-10" db="EMBL/GenBank/DDBJ databases">
        <authorList>
            <person name="Gilroy R."/>
        </authorList>
    </citation>
    <scope>NUCLEOTIDE SEQUENCE</scope>
    <source>
        <strain evidence="6">ChiSjej4B22-9803</strain>
    </source>
</reference>
<dbReference type="InterPro" id="IPR052172">
    <property type="entry name" value="UxaA_altronate/galactarate_dh"/>
</dbReference>
<dbReference type="InterPro" id="IPR044144">
    <property type="entry name" value="SAF_UxaA/GarD"/>
</dbReference>
<keyword evidence="2" id="KW-0456">Lyase</keyword>
<evidence type="ECO:0000313" key="6">
    <source>
        <dbReference type="EMBL" id="HIU48442.1"/>
    </source>
</evidence>
<dbReference type="Proteomes" id="UP000824111">
    <property type="component" value="Unassembled WGS sequence"/>
</dbReference>
<dbReference type="Pfam" id="PF08666">
    <property type="entry name" value="SAF"/>
    <property type="match status" value="1"/>
</dbReference>
<gene>
    <name evidence="6" type="ORF">IAB04_03700</name>
</gene>
<evidence type="ECO:0000259" key="4">
    <source>
        <dbReference type="Pfam" id="PF08666"/>
    </source>
</evidence>
<dbReference type="CDD" id="cd11613">
    <property type="entry name" value="SAF_AH_GD"/>
    <property type="match status" value="1"/>
</dbReference>
<comment type="caution">
    <text evidence="6">The sequence shown here is derived from an EMBL/GenBank/DDBJ whole genome shotgun (WGS) entry which is preliminary data.</text>
</comment>
<evidence type="ECO:0000313" key="7">
    <source>
        <dbReference type="Proteomes" id="UP000824111"/>
    </source>
</evidence>
<comment type="similarity">
    <text evidence="1">Belongs to the UxaA family.</text>
</comment>
<feature type="domain" description="D-galactarate/Altronate dehydratase second" evidence="3">
    <location>
        <begin position="90"/>
        <end position="214"/>
    </location>
</feature>
<dbReference type="PANTHER" id="PTHR30536">
    <property type="entry name" value="ALTRONATE/GALACTARATE DEHYDRATASE"/>
    <property type="match status" value="1"/>
</dbReference>
<evidence type="ECO:0000256" key="1">
    <source>
        <dbReference type="ARBA" id="ARBA00010986"/>
    </source>
</evidence>
<dbReference type="EMBL" id="DVND01000097">
    <property type="protein sequence ID" value="HIU48442.1"/>
    <property type="molecule type" value="Genomic_DNA"/>
</dbReference>
<dbReference type="GO" id="GO:0016829">
    <property type="term" value="F:lyase activity"/>
    <property type="evidence" value="ECO:0007669"/>
    <property type="project" value="UniProtKB-KW"/>
</dbReference>
<feature type="domain" description="SAF" evidence="4">
    <location>
        <begin position="28"/>
        <end position="62"/>
    </location>
</feature>
<evidence type="ECO:0000259" key="5">
    <source>
        <dbReference type="Pfam" id="PF20629"/>
    </source>
</evidence>
<name>A0A9D1S6L9_9FIRM</name>
<proteinExistence type="inferred from homology"/>